<evidence type="ECO:0008006" key="3">
    <source>
        <dbReference type="Google" id="ProtNLM"/>
    </source>
</evidence>
<dbReference type="InterPro" id="IPR011604">
    <property type="entry name" value="PDDEXK-like_dom_sf"/>
</dbReference>
<name>A0A1G1ZTR1_9BACT</name>
<reference evidence="1 2" key="1">
    <citation type="journal article" date="2016" name="Nat. Commun.">
        <title>Thousands of microbial genomes shed light on interconnected biogeochemical processes in an aquifer system.</title>
        <authorList>
            <person name="Anantharaman K."/>
            <person name="Brown C.T."/>
            <person name="Hug L.A."/>
            <person name="Sharon I."/>
            <person name="Castelle C.J."/>
            <person name="Probst A.J."/>
            <person name="Thomas B.C."/>
            <person name="Singh A."/>
            <person name="Wilkins M.J."/>
            <person name="Karaoz U."/>
            <person name="Brodie E.L."/>
            <person name="Williams K.H."/>
            <person name="Hubbard S.S."/>
            <person name="Banfield J.F."/>
        </authorList>
    </citation>
    <scope>NUCLEOTIDE SEQUENCE [LARGE SCALE GENOMIC DNA]</scope>
</reference>
<proteinExistence type="predicted"/>
<dbReference type="AlphaFoldDB" id="A0A1G1ZTR1"/>
<dbReference type="InterPro" id="IPR011335">
    <property type="entry name" value="Restrct_endonuc-II-like"/>
</dbReference>
<sequence>MFDFKNAEDFKEKCGYEIDSRWYPRVTQIIGIKAKPALYYYYGEAPSYKAAQEMTQKSAEEGTLVHEIVQKIMVGDAVEIPESIRPAVVAYQQFIETKNIQVDREYVEKRIWHPTQRYAGTIDGLALIDGKFGVLDIKTSQAVYRDYNLQTSAYMEALRPELPSLETRWILRIDQIHTCLACGATMRPKGGRNKIRRGRKTPCAEHSWSDLTGVVELKEFPFWKDDFEAFLGAKKLWEWEHGHWLKNIGYF</sequence>
<dbReference type="PANTHER" id="PTHR31340">
    <property type="entry name" value="MITOCHONDRIAL GENOME MAINTENANCE EXONUCLEASE 1"/>
    <property type="match status" value="1"/>
</dbReference>
<comment type="caution">
    <text evidence="1">The sequence shown here is derived from an EMBL/GenBank/DDBJ whole genome shotgun (WGS) entry which is preliminary data.</text>
</comment>
<evidence type="ECO:0000313" key="2">
    <source>
        <dbReference type="Proteomes" id="UP000176284"/>
    </source>
</evidence>
<dbReference type="PANTHER" id="PTHR31340:SF3">
    <property type="entry name" value="MITOCHONDRIAL GENOME MAINTENANCE EXONUCLEASE 1"/>
    <property type="match status" value="1"/>
</dbReference>
<dbReference type="EMBL" id="MHJM01000031">
    <property type="protein sequence ID" value="OGY67207.1"/>
    <property type="molecule type" value="Genomic_DNA"/>
</dbReference>
<dbReference type="Gene3D" id="3.90.320.10">
    <property type="match status" value="1"/>
</dbReference>
<evidence type="ECO:0000313" key="1">
    <source>
        <dbReference type="EMBL" id="OGY67207.1"/>
    </source>
</evidence>
<dbReference type="SUPFAM" id="SSF52980">
    <property type="entry name" value="Restriction endonuclease-like"/>
    <property type="match status" value="1"/>
</dbReference>
<dbReference type="Proteomes" id="UP000176284">
    <property type="component" value="Unassembled WGS sequence"/>
</dbReference>
<protein>
    <recommendedName>
        <fullName evidence="3">PD-(D/E)XK endonuclease-like domain-containing protein</fullName>
    </recommendedName>
</protein>
<organism evidence="1 2">
    <name type="scientific">Candidatus Harrisonbacteria bacterium RIFCSPLOWO2_02_FULL_45_10c</name>
    <dbReference type="NCBI Taxonomy" id="1798410"/>
    <lineage>
        <taxon>Bacteria</taxon>
        <taxon>Candidatus Harrisoniibacteriota</taxon>
    </lineage>
</organism>
<gene>
    <name evidence="1" type="ORF">A3H63_00135</name>
</gene>
<accession>A0A1G1ZTR1</accession>